<dbReference type="VEuPathDB" id="VectorBase:HLOH_050901"/>
<evidence type="ECO:0000313" key="1">
    <source>
        <dbReference type="EMBL" id="KAH9382066.1"/>
    </source>
</evidence>
<reference evidence="1 2" key="1">
    <citation type="journal article" date="2020" name="Cell">
        <title>Large-Scale Comparative Analyses of Tick Genomes Elucidate Their Genetic Diversity and Vector Capacities.</title>
        <authorList>
            <consortium name="Tick Genome and Microbiome Consortium (TIGMIC)"/>
            <person name="Jia N."/>
            <person name="Wang J."/>
            <person name="Shi W."/>
            <person name="Du L."/>
            <person name="Sun Y."/>
            <person name="Zhan W."/>
            <person name="Jiang J.F."/>
            <person name="Wang Q."/>
            <person name="Zhang B."/>
            <person name="Ji P."/>
            <person name="Bell-Sakyi L."/>
            <person name="Cui X.M."/>
            <person name="Yuan T.T."/>
            <person name="Jiang B.G."/>
            <person name="Yang W.F."/>
            <person name="Lam T.T."/>
            <person name="Chang Q.C."/>
            <person name="Ding S.J."/>
            <person name="Wang X.J."/>
            <person name="Zhu J.G."/>
            <person name="Ruan X.D."/>
            <person name="Zhao L."/>
            <person name="Wei J.T."/>
            <person name="Ye R.Z."/>
            <person name="Que T.C."/>
            <person name="Du C.H."/>
            <person name="Zhou Y.H."/>
            <person name="Cheng J.X."/>
            <person name="Dai P.F."/>
            <person name="Guo W.B."/>
            <person name="Han X.H."/>
            <person name="Huang E.J."/>
            <person name="Li L.F."/>
            <person name="Wei W."/>
            <person name="Gao Y.C."/>
            <person name="Liu J.Z."/>
            <person name="Shao H.Z."/>
            <person name="Wang X."/>
            <person name="Wang C.C."/>
            <person name="Yang T.C."/>
            <person name="Huo Q.B."/>
            <person name="Li W."/>
            <person name="Chen H.Y."/>
            <person name="Chen S.E."/>
            <person name="Zhou L.G."/>
            <person name="Ni X.B."/>
            <person name="Tian J.H."/>
            <person name="Sheng Y."/>
            <person name="Liu T."/>
            <person name="Pan Y.S."/>
            <person name="Xia L.Y."/>
            <person name="Li J."/>
            <person name="Zhao F."/>
            <person name="Cao W.C."/>
        </authorList>
    </citation>
    <scope>NUCLEOTIDE SEQUENCE [LARGE SCALE GENOMIC DNA]</scope>
    <source>
        <strain evidence="1">HaeL-2018</strain>
    </source>
</reference>
<comment type="caution">
    <text evidence="1">The sequence shown here is derived from an EMBL/GenBank/DDBJ whole genome shotgun (WGS) entry which is preliminary data.</text>
</comment>
<evidence type="ECO:0008006" key="3">
    <source>
        <dbReference type="Google" id="ProtNLM"/>
    </source>
</evidence>
<proteinExistence type="predicted"/>
<evidence type="ECO:0000313" key="2">
    <source>
        <dbReference type="Proteomes" id="UP000821853"/>
    </source>
</evidence>
<sequence>MTTSKKAITILKYSGASDDVPFDKWLRLFEVKTAAAAWTERDKLCNFSDYLEGEAFRWYLTEVFDTGTAWEDLVACMTERFASAIADPFRQFIHCRLKSGQSLKEYYDEKCVWDALLN</sequence>
<dbReference type="EMBL" id="JABSTR010000011">
    <property type="protein sequence ID" value="KAH9382066.1"/>
    <property type="molecule type" value="Genomic_DNA"/>
</dbReference>
<gene>
    <name evidence="1" type="ORF">HPB48_016513</name>
</gene>
<dbReference type="Proteomes" id="UP000821853">
    <property type="component" value="Chromosome 9"/>
</dbReference>
<protein>
    <recommendedName>
        <fullName evidence="3">Retrotransposon gag domain-containing protein</fullName>
    </recommendedName>
</protein>
<name>A0A9J6H2S7_HAELO</name>
<keyword evidence="2" id="KW-1185">Reference proteome</keyword>
<dbReference type="OrthoDB" id="6525599at2759"/>
<accession>A0A9J6H2S7</accession>
<organism evidence="1 2">
    <name type="scientific">Haemaphysalis longicornis</name>
    <name type="common">Bush tick</name>
    <dbReference type="NCBI Taxonomy" id="44386"/>
    <lineage>
        <taxon>Eukaryota</taxon>
        <taxon>Metazoa</taxon>
        <taxon>Ecdysozoa</taxon>
        <taxon>Arthropoda</taxon>
        <taxon>Chelicerata</taxon>
        <taxon>Arachnida</taxon>
        <taxon>Acari</taxon>
        <taxon>Parasitiformes</taxon>
        <taxon>Ixodida</taxon>
        <taxon>Ixodoidea</taxon>
        <taxon>Ixodidae</taxon>
        <taxon>Haemaphysalinae</taxon>
        <taxon>Haemaphysalis</taxon>
    </lineage>
</organism>
<dbReference type="AlphaFoldDB" id="A0A9J6H2S7"/>